<reference evidence="2 3" key="1">
    <citation type="submission" date="2015-09" db="EMBL/GenBank/DDBJ databases">
        <title>A metagenomics-based metabolic model of nitrate-dependent anaerobic oxidation of methane by Methanoperedens-like archaea.</title>
        <authorList>
            <person name="Arshad A."/>
            <person name="Speth D.R."/>
            <person name="De Graaf R.M."/>
            <person name="Op Den Camp H.J."/>
            <person name="Jetten M.S."/>
            <person name="Welte C.U."/>
        </authorList>
    </citation>
    <scope>NUCLEOTIDE SEQUENCE [LARGE SCALE GENOMIC DNA]</scope>
</reference>
<dbReference type="Gene3D" id="3.40.50.1950">
    <property type="entry name" value="Flavin prenyltransferase-like"/>
    <property type="match status" value="1"/>
</dbReference>
<dbReference type="EMBL" id="LKCM01000203">
    <property type="protein sequence ID" value="KPQ42790.1"/>
    <property type="molecule type" value="Genomic_DNA"/>
</dbReference>
<sequence>MTLRIAWGITGCGDYLKESLDIMKELRLEYDLDVRVFLSQAGEMVVKWYKLFNDLKASFPKIYSEKSPNIPFLVGDLQLGKYDFIIITPSTSNTVAKIAAGISDTLLSNAAAQAMKAKVPVYIFPADQTKGDIVTDLPGGKKLTLTMRDVDLDAVEKLRKMKGITVLGHPDEIRGVVQKHIERKK</sequence>
<dbReference type="InterPro" id="IPR036551">
    <property type="entry name" value="Flavin_trans-like"/>
</dbReference>
<dbReference type="Pfam" id="PF02441">
    <property type="entry name" value="Flavoprotein"/>
    <property type="match status" value="1"/>
</dbReference>
<dbReference type="InterPro" id="IPR014072">
    <property type="entry name" value="Archaeoflavo_AfpA"/>
</dbReference>
<dbReference type="InterPro" id="IPR003382">
    <property type="entry name" value="Flavoprotein"/>
</dbReference>
<dbReference type="GO" id="GO:0010181">
    <property type="term" value="F:FMN binding"/>
    <property type="evidence" value="ECO:0007669"/>
    <property type="project" value="TreeGrafter"/>
</dbReference>
<organism evidence="2 3">
    <name type="scientific">Candidatus Methanoperedens nitratireducens</name>
    <dbReference type="NCBI Taxonomy" id="1392998"/>
    <lineage>
        <taxon>Archaea</taxon>
        <taxon>Methanobacteriati</taxon>
        <taxon>Methanobacteriota</taxon>
        <taxon>Stenosarchaea group</taxon>
        <taxon>Methanomicrobia</taxon>
        <taxon>Methanosarcinales</taxon>
        <taxon>ANME-2 cluster</taxon>
        <taxon>Candidatus Methanoperedentaceae</taxon>
        <taxon>Candidatus Methanoperedens</taxon>
    </lineage>
</organism>
<comment type="caution">
    <text evidence="2">The sequence shown here is derived from an EMBL/GenBank/DDBJ whole genome shotgun (WGS) entry which is preliminary data.</text>
</comment>
<evidence type="ECO:0000313" key="2">
    <source>
        <dbReference type="EMBL" id="KPQ42790.1"/>
    </source>
</evidence>
<gene>
    <name evidence="2" type="ORF">MPEBLZ_02631</name>
</gene>
<dbReference type="GO" id="GO:0071513">
    <property type="term" value="C:phosphopantothenoylcysteine decarboxylase complex"/>
    <property type="evidence" value="ECO:0007669"/>
    <property type="project" value="TreeGrafter"/>
</dbReference>
<name>A0A0P8A830_9EURY</name>
<evidence type="ECO:0000313" key="3">
    <source>
        <dbReference type="Proteomes" id="UP000050360"/>
    </source>
</evidence>
<dbReference type="PANTHER" id="PTHR14359">
    <property type="entry name" value="HOMO-OLIGOMERIC FLAVIN CONTAINING CYS DECARBOXYLASE FAMILY"/>
    <property type="match status" value="1"/>
</dbReference>
<dbReference type="PANTHER" id="PTHR14359:SF19">
    <property type="entry name" value="FLAVOPROTEIN"/>
    <property type="match status" value="1"/>
</dbReference>
<dbReference type="Proteomes" id="UP000050360">
    <property type="component" value="Unassembled WGS sequence"/>
</dbReference>
<dbReference type="GO" id="GO:0004633">
    <property type="term" value="F:phosphopantothenoylcysteine decarboxylase activity"/>
    <property type="evidence" value="ECO:0007669"/>
    <property type="project" value="TreeGrafter"/>
</dbReference>
<protein>
    <submittedName>
        <fullName evidence="2">Flavoprotein</fullName>
    </submittedName>
</protein>
<evidence type="ECO:0000259" key="1">
    <source>
        <dbReference type="Pfam" id="PF02441"/>
    </source>
</evidence>
<dbReference type="SUPFAM" id="SSF52507">
    <property type="entry name" value="Homo-oligomeric flavin-containing Cys decarboxylases, HFCD"/>
    <property type="match status" value="1"/>
</dbReference>
<proteinExistence type="predicted"/>
<dbReference type="PATRIC" id="fig|1719120.3.peg.2870"/>
<feature type="domain" description="Flavoprotein" evidence="1">
    <location>
        <begin position="4"/>
        <end position="158"/>
    </location>
</feature>
<dbReference type="AlphaFoldDB" id="A0A0P8A830"/>
<accession>A0A0P8A830</accession>
<dbReference type="NCBIfam" id="TIGR02699">
    <property type="entry name" value="archaeo_AfpA"/>
    <property type="match status" value="1"/>
</dbReference>
<dbReference type="GO" id="GO:0015937">
    <property type="term" value="P:coenzyme A biosynthetic process"/>
    <property type="evidence" value="ECO:0007669"/>
    <property type="project" value="TreeGrafter"/>
</dbReference>